<keyword evidence="3" id="KW-1015">Disulfide bond</keyword>
<protein>
    <recommendedName>
        <fullName evidence="6">Bifunctional inhibitor/plant lipid transfer protein/seed storage helical domain-containing protein</fullName>
    </recommendedName>
</protein>
<keyword evidence="2 5" id="KW-0732">Signal</keyword>
<evidence type="ECO:0000313" key="8">
    <source>
        <dbReference type="Proteomes" id="UP000663760"/>
    </source>
</evidence>
<proteinExistence type="inferred from homology"/>
<dbReference type="Proteomes" id="UP000663760">
    <property type="component" value="Chromosome 18"/>
</dbReference>
<dbReference type="SMART" id="SM00499">
    <property type="entry name" value="AAI"/>
    <property type="match status" value="1"/>
</dbReference>
<evidence type="ECO:0000256" key="1">
    <source>
        <dbReference type="ARBA" id="ARBA00009748"/>
    </source>
</evidence>
<dbReference type="SUPFAM" id="SSF47699">
    <property type="entry name" value="Bifunctional inhibitor/lipid-transfer protein/seed storage 2S albumin"/>
    <property type="match status" value="1"/>
</dbReference>
<sequence length="146" mass="15218">MGRSCRGPMGMMMSAAMLLMMVLMVPPAVEAQGAECAQALIPCQNDLGVAKPSQKCCDQLSESVKNDLTCLCSLLNDTEVFKSLNINITQALELPKNCGITSNESVCKSTTTATPGGGNGAPSLVHTDGPGLMGLLLLWWAIAAMA</sequence>
<dbReference type="AlphaFoldDB" id="A0A7I8LL74"/>
<feature type="signal peptide" evidence="5">
    <location>
        <begin position="1"/>
        <end position="31"/>
    </location>
</feature>
<keyword evidence="8" id="KW-1185">Reference proteome</keyword>
<feature type="domain" description="Bifunctional inhibitor/plant lipid transfer protein/seed storage helical" evidence="6">
    <location>
        <begin position="36"/>
        <end position="107"/>
    </location>
</feature>
<evidence type="ECO:0000256" key="4">
    <source>
        <dbReference type="ARBA" id="ARBA00023180"/>
    </source>
</evidence>
<dbReference type="CDD" id="cd00010">
    <property type="entry name" value="AAI_LTSS"/>
    <property type="match status" value="1"/>
</dbReference>
<accession>A0A7I8LL74</accession>
<comment type="similarity">
    <text evidence="1">Belongs to the plant LTP family.</text>
</comment>
<evidence type="ECO:0000256" key="5">
    <source>
        <dbReference type="SAM" id="SignalP"/>
    </source>
</evidence>
<organism evidence="7 8">
    <name type="scientific">Spirodela intermedia</name>
    <name type="common">Intermediate duckweed</name>
    <dbReference type="NCBI Taxonomy" id="51605"/>
    <lineage>
        <taxon>Eukaryota</taxon>
        <taxon>Viridiplantae</taxon>
        <taxon>Streptophyta</taxon>
        <taxon>Embryophyta</taxon>
        <taxon>Tracheophyta</taxon>
        <taxon>Spermatophyta</taxon>
        <taxon>Magnoliopsida</taxon>
        <taxon>Liliopsida</taxon>
        <taxon>Araceae</taxon>
        <taxon>Lemnoideae</taxon>
        <taxon>Spirodela</taxon>
    </lineage>
</organism>
<feature type="chain" id="PRO_5029874421" description="Bifunctional inhibitor/plant lipid transfer protein/seed storage helical domain-containing protein" evidence="5">
    <location>
        <begin position="32"/>
        <end position="146"/>
    </location>
</feature>
<dbReference type="PANTHER" id="PTHR33044">
    <property type="entry name" value="BIFUNCTIONAL INHIBITOR/LIPID-TRANSFER PROTEIN/SEED STORAGE 2S ALBUMIN SUPERFAMILY PROTEIN-RELATED"/>
    <property type="match status" value="1"/>
</dbReference>
<dbReference type="InterPro" id="IPR016140">
    <property type="entry name" value="Bifunc_inhib/LTP/seed_store"/>
</dbReference>
<gene>
    <name evidence="7" type="ORF">SI8410_18021509</name>
</gene>
<dbReference type="InterPro" id="IPR036312">
    <property type="entry name" value="Bifun_inhib/LTP/seed_sf"/>
</dbReference>
<dbReference type="Pfam" id="PF14368">
    <property type="entry name" value="LTP_2"/>
    <property type="match status" value="1"/>
</dbReference>
<dbReference type="OrthoDB" id="690947at2759"/>
<evidence type="ECO:0000313" key="7">
    <source>
        <dbReference type="EMBL" id="CAA7410831.1"/>
    </source>
</evidence>
<dbReference type="EMBL" id="LR746281">
    <property type="protein sequence ID" value="CAA7410831.1"/>
    <property type="molecule type" value="Genomic_DNA"/>
</dbReference>
<evidence type="ECO:0000256" key="3">
    <source>
        <dbReference type="ARBA" id="ARBA00023157"/>
    </source>
</evidence>
<keyword evidence="4" id="KW-0325">Glycoprotein</keyword>
<evidence type="ECO:0000259" key="6">
    <source>
        <dbReference type="SMART" id="SM00499"/>
    </source>
</evidence>
<name>A0A7I8LL74_SPIIN</name>
<evidence type="ECO:0000256" key="2">
    <source>
        <dbReference type="ARBA" id="ARBA00022729"/>
    </source>
</evidence>
<dbReference type="InterPro" id="IPR043325">
    <property type="entry name" value="LTSS"/>
</dbReference>
<dbReference type="Gene3D" id="1.10.110.10">
    <property type="entry name" value="Plant lipid-transfer and hydrophobic proteins"/>
    <property type="match status" value="1"/>
</dbReference>
<reference evidence="7" key="1">
    <citation type="submission" date="2020-02" db="EMBL/GenBank/DDBJ databases">
        <authorList>
            <person name="Scholz U."/>
            <person name="Mascher M."/>
            <person name="Fiebig A."/>
        </authorList>
    </citation>
    <scope>NUCLEOTIDE SEQUENCE</scope>
</reference>